<dbReference type="Gene3D" id="1.10.2020.10">
    <property type="entry name" value="uronate isomerase, domain 2, chain A"/>
    <property type="match status" value="1"/>
</dbReference>
<name>A0A4R8MLP0_9BACT</name>
<dbReference type="PANTHER" id="PTHR30068:SF4">
    <property type="entry name" value="URONATE ISOMERASE"/>
    <property type="match status" value="1"/>
</dbReference>
<dbReference type="RefSeq" id="WP_133955158.1">
    <property type="nucleotide sequence ID" value="NZ_SORI01000001.1"/>
</dbReference>
<comment type="caution">
    <text evidence="8">The sequence shown here is derived from an EMBL/GenBank/DDBJ whole genome shotgun (WGS) entry which is preliminary data.</text>
</comment>
<comment type="pathway">
    <text evidence="2 7">Carbohydrate metabolism; pentose and glucuronate interconversion.</text>
</comment>
<dbReference type="HAMAP" id="MF_00675">
    <property type="entry name" value="UxaC"/>
    <property type="match status" value="1"/>
</dbReference>
<evidence type="ECO:0000313" key="9">
    <source>
        <dbReference type="Proteomes" id="UP000295066"/>
    </source>
</evidence>
<dbReference type="OrthoDB" id="9766564at2"/>
<sequence>MAKKFLDKDFLLESKPAQKLYHEYAAPMPIFDYHCHIPPSDILSDRQFKNLTEIWLGGDHYKWRAMRACGVDERFITGDAPDEDKFAAWAGVVPRIVRNPLYHWTHLELQRVFGVNELLNPDTAGEIYSHCTALLGKKEYSARSLIRKFKVEALCTTDDPSSTLEEHRQIRESGFETIVAPAFRPDRALEGHLPEKFNPWLDRLAELAEVKIDSFGRFIECLWKRHQFFHDNGCRLSDYGIETCYASDWTSEEVETSFAILRSGRALSGEPLLRFRSAVLYELLSMDASQGWTQQLHLGALRNNNSRMLTKLGPDTGYDAMGDFEQGRPLVRLLDRLERTGKLAKTIVYSLNPRDNDMIPSILGCFQDGSAPGKMQMGSAWWFTDTKDGMTRQIEALSSVGVLSGFVGMLTDSRSLLSYPRHEYFRRILCNIIGGDVERGEIPEDYALLGGMVRDICWNNAKEYFRLHSA</sequence>
<keyword evidence="6 7" id="KW-0413">Isomerase</keyword>
<dbReference type="EC" id="5.3.1.12" evidence="4 7"/>
<dbReference type="SUPFAM" id="SSF51556">
    <property type="entry name" value="Metallo-dependent hydrolases"/>
    <property type="match status" value="1"/>
</dbReference>
<dbReference type="GO" id="GO:0042840">
    <property type="term" value="P:D-glucuronate catabolic process"/>
    <property type="evidence" value="ECO:0007669"/>
    <property type="project" value="TreeGrafter"/>
</dbReference>
<dbReference type="UniPathway" id="UPA00246"/>
<protein>
    <recommendedName>
        <fullName evidence="5 7">Uronate isomerase</fullName>
        <ecNumber evidence="4 7">5.3.1.12</ecNumber>
    </recommendedName>
    <alternativeName>
        <fullName evidence="7">Glucuronate isomerase</fullName>
    </alternativeName>
    <alternativeName>
        <fullName evidence="7">Uronic isomerase</fullName>
    </alternativeName>
</protein>
<dbReference type="NCBIfam" id="NF002794">
    <property type="entry name" value="PRK02925.1"/>
    <property type="match status" value="1"/>
</dbReference>
<dbReference type="GO" id="GO:0019698">
    <property type="term" value="P:D-galacturonate catabolic process"/>
    <property type="evidence" value="ECO:0007669"/>
    <property type="project" value="TreeGrafter"/>
</dbReference>
<evidence type="ECO:0000256" key="3">
    <source>
        <dbReference type="ARBA" id="ARBA00008397"/>
    </source>
</evidence>
<evidence type="ECO:0000256" key="1">
    <source>
        <dbReference type="ARBA" id="ARBA00001165"/>
    </source>
</evidence>
<accession>A0A4R8MLP0</accession>
<evidence type="ECO:0000256" key="4">
    <source>
        <dbReference type="ARBA" id="ARBA00012546"/>
    </source>
</evidence>
<organism evidence="8 9">
    <name type="scientific">Aminivibrio pyruvatiphilus</name>
    <dbReference type="NCBI Taxonomy" id="1005740"/>
    <lineage>
        <taxon>Bacteria</taxon>
        <taxon>Thermotogati</taxon>
        <taxon>Synergistota</taxon>
        <taxon>Synergistia</taxon>
        <taxon>Synergistales</taxon>
        <taxon>Aminobacteriaceae</taxon>
        <taxon>Aminivibrio</taxon>
    </lineage>
</organism>
<gene>
    <name evidence="7" type="primary">uxaC</name>
    <name evidence="8" type="ORF">C8D99_10151</name>
</gene>
<dbReference type="PANTHER" id="PTHR30068">
    <property type="entry name" value="URONATE ISOMERASE"/>
    <property type="match status" value="1"/>
</dbReference>
<dbReference type="AlphaFoldDB" id="A0A4R8MLP0"/>
<evidence type="ECO:0000256" key="2">
    <source>
        <dbReference type="ARBA" id="ARBA00004892"/>
    </source>
</evidence>
<evidence type="ECO:0000256" key="5">
    <source>
        <dbReference type="ARBA" id="ARBA00020555"/>
    </source>
</evidence>
<evidence type="ECO:0000256" key="7">
    <source>
        <dbReference type="HAMAP-Rule" id="MF_00675"/>
    </source>
</evidence>
<dbReference type="Proteomes" id="UP000295066">
    <property type="component" value="Unassembled WGS sequence"/>
</dbReference>
<evidence type="ECO:0000256" key="6">
    <source>
        <dbReference type="ARBA" id="ARBA00023235"/>
    </source>
</evidence>
<dbReference type="InterPro" id="IPR003766">
    <property type="entry name" value="Uronate_isomerase"/>
</dbReference>
<reference evidence="8 9" key="1">
    <citation type="submission" date="2019-03" db="EMBL/GenBank/DDBJ databases">
        <title>Genomic Encyclopedia of Type Strains, Phase IV (KMG-IV): sequencing the most valuable type-strain genomes for metagenomic binning, comparative biology and taxonomic classification.</title>
        <authorList>
            <person name="Goeker M."/>
        </authorList>
    </citation>
    <scope>NUCLEOTIDE SEQUENCE [LARGE SCALE GENOMIC DNA]</scope>
    <source>
        <strain evidence="8 9">DSM 25964</strain>
    </source>
</reference>
<comment type="similarity">
    <text evidence="3 7">Belongs to the metallo-dependent hydrolases superfamily. Uronate isomerase family.</text>
</comment>
<comment type="catalytic activity">
    <reaction evidence="1 7">
        <text>D-glucuronate = D-fructuronate</text>
        <dbReference type="Rhea" id="RHEA:13049"/>
        <dbReference type="ChEBI" id="CHEBI:58720"/>
        <dbReference type="ChEBI" id="CHEBI:59863"/>
        <dbReference type="EC" id="5.3.1.12"/>
    </reaction>
</comment>
<dbReference type="InterPro" id="IPR032466">
    <property type="entry name" value="Metal_Hydrolase"/>
</dbReference>
<dbReference type="Pfam" id="PF02614">
    <property type="entry name" value="UxaC"/>
    <property type="match status" value="1"/>
</dbReference>
<dbReference type="EMBL" id="SORI01000001">
    <property type="protein sequence ID" value="TDY64905.1"/>
    <property type="molecule type" value="Genomic_DNA"/>
</dbReference>
<dbReference type="GO" id="GO:0008880">
    <property type="term" value="F:glucuronate isomerase activity"/>
    <property type="evidence" value="ECO:0007669"/>
    <property type="project" value="UniProtKB-UniRule"/>
</dbReference>
<evidence type="ECO:0000313" key="8">
    <source>
        <dbReference type="EMBL" id="TDY64905.1"/>
    </source>
</evidence>
<dbReference type="Gene3D" id="3.20.20.140">
    <property type="entry name" value="Metal-dependent hydrolases"/>
    <property type="match status" value="1"/>
</dbReference>
<keyword evidence="9" id="KW-1185">Reference proteome</keyword>
<comment type="catalytic activity">
    <reaction evidence="7">
        <text>aldehydo-D-galacturonate = keto-D-tagaturonate</text>
        <dbReference type="Rhea" id="RHEA:27702"/>
        <dbReference type="ChEBI" id="CHEBI:12952"/>
        <dbReference type="ChEBI" id="CHEBI:17886"/>
    </reaction>
</comment>
<proteinExistence type="inferred from homology"/>